<sequence>MTAATAKLIAQIGATDQQYLQHNTPTLALQRGELRLQLVDISHSNQEKTYFLQEAIVLLETARVEFEEMPLSLYLALSVQLAKTYMVYYEITQQSRFALITQQILKPLAHYQQDQQAEIYFYLAYAAHVKQEPALCKHWLKKYVQCPKSSLQQLQQHPAFMPLHTAQWFKDLLKSRMC</sequence>
<dbReference type="KEGG" id="ala:BFG52_14210"/>
<dbReference type="RefSeq" id="WP_067557643.1">
    <property type="nucleotide sequence ID" value="NZ_CP016895.1"/>
</dbReference>
<reference evidence="1 2" key="1">
    <citation type="submission" date="2016-08" db="EMBL/GenBank/DDBJ databases">
        <authorList>
            <person name="Seilhamer J.J."/>
        </authorList>
    </citation>
    <scope>NUCLEOTIDE SEQUENCE [LARGE SCALE GENOMIC DNA]</scope>
    <source>
        <strain evidence="1 2">BRTC-1</strain>
    </source>
</reference>
<organism evidence="1 2">
    <name type="scientific">Acinetobacter larvae</name>
    <dbReference type="NCBI Taxonomy" id="1789224"/>
    <lineage>
        <taxon>Bacteria</taxon>
        <taxon>Pseudomonadati</taxon>
        <taxon>Pseudomonadota</taxon>
        <taxon>Gammaproteobacteria</taxon>
        <taxon>Moraxellales</taxon>
        <taxon>Moraxellaceae</taxon>
        <taxon>Acinetobacter</taxon>
    </lineage>
</organism>
<dbReference type="OrthoDB" id="6707922at2"/>
<dbReference type="Proteomes" id="UP000093391">
    <property type="component" value="Chromosome"/>
</dbReference>
<evidence type="ECO:0000313" key="1">
    <source>
        <dbReference type="EMBL" id="AOA59389.1"/>
    </source>
</evidence>
<evidence type="ECO:0000313" key="2">
    <source>
        <dbReference type="Proteomes" id="UP000093391"/>
    </source>
</evidence>
<keyword evidence="2" id="KW-1185">Reference proteome</keyword>
<accession>A0A1B2M2I5</accession>
<gene>
    <name evidence="1" type="ORF">BFG52_14210</name>
</gene>
<dbReference type="STRING" id="1789224.BFG52_14210"/>
<dbReference type="EMBL" id="CP016895">
    <property type="protein sequence ID" value="AOA59389.1"/>
    <property type="molecule type" value="Genomic_DNA"/>
</dbReference>
<name>A0A1B2M2I5_9GAMM</name>
<proteinExistence type="predicted"/>
<dbReference type="AlphaFoldDB" id="A0A1B2M2I5"/>
<protein>
    <submittedName>
        <fullName evidence="1">Uncharacterized protein</fullName>
    </submittedName>
</protein>